<evidence type="ECO:0000313" key="7">
    <source>
        <dbReference type="EMBL" id="KAF5932543.1"/>
    </source>
</evidence>
<name>A0A7J7FVY2_CAMSI</name>
<dbReference type="InterPro" id="IPR004252">
    <property type="entry name" value="Probable_transposase_24"/>
</dbReference>
<dbReference type="PANTHER" id="PTHR48016:SF17">
    <property type="entry name" value="MITOGEN-ACTIVATED PROTEIN KINASE KINASE KINASE YODA"/>
    <property type="match status" value="1"/>
</dbReference>
<dbReference type="GO" id="GO:0004709">
    <property type="term" value="F:MAP kinase kinase kinase activity"/>
    <property type="evidence" value="ECO:0007669"/>
    <property type="project" value="TreeGrafter"/>
</dbReference>
<evidence type="ECO:0000256" key="4">
    <source>
        <dbReference type="ARBA" id="ARBA00022777"/>
    </source>
</evidence>
<keyword evidence="8" id="KW-1185">Reference proteome</keyword>
<dbReference type="Proteomes" id="UP000593564">
    <property type="component" value="Unassembled WGS sequence"/>
</dbReference>
<keyword evidence="5" id="KW-0067">ATP-binding</keyword>
<dbReference type="PANTHER" id="PTHR48016">
    <property type="entry name" value="MAP KINASE KINASE KINASE SSK2-RELATED-RELATED"/>
    <property type="match status" value="1"/>
</dbReference>
<dbReference type="Pfam" id="PF00069">
    <property type="entry name" value="Pkinase"/>
    <property type="match status" value="1"/>
</dbReference>
<organism evidence="7 8">
    <name type="scientific">Camellia sinensis</name>
    <name type="common">Tea plant</name>
    <name type="synonym">Thea sinensis</name>
    <dbReference type="NCBI Taxonomy" id="4442"/>
    <lineage>
        <taxon>Eukaryota</taxon>
        <taxon>Viridiplantae</taxon>
        <taxon>Streptophyta</taxon>
        <taxon>Embryophyta</taxon>
        <taxon>Tracheophyta</taxon>
        <taxon>Spermatophyta</taxon>
        <taxon>Magnoliopsida</taxon>
        <taxon>eudicotyledons</taxon>
        <taxon>Gunneridae</taxon>
        <taxon>Pentapetalae</taxon>
        <taxon>asterids</taxon>
        <taxon>Ericales</taxon>
        <taxon>Theaceae</taxon>
        <taxon>Camellia</taxon>
    </lineage>
</organism>
<feature type="domain" description="Protein kinase" evidence="6">
    <location>
        <begin position="1"/>
        <end position="130"/>
    </location>
</feature>
<dbReference type="PROSITE" id="PS50011">
    <property type="entry name" value="PROTEIN_KINASE_DOM"/>
    <property type="match status" value="1"/>
</dbReference>
<dbReference type="AlphaFoldDB" id="A0A7J7FVY2"/>
<dbReference type="SUPFAM" id="SSF56112">
    <property type="entry name" value="Protein kinase-like (PK-like)"/>
    <property type="match status" value="1"/>
</dbReference>
<dbReference type="Gene3D" id="1.10.510.10">
    <property type="entry name" value="Transferase(Phosphotransferase) domain 1"/>
    <property type="match status" value="1"/>
</dbReference>
<keyword evidence="3" id="KW-0547">Nucleotide-binding</keyword>
<dbReference type="EMBL" id="JACBKZ010000014">
    <property type="protein sequence ID" value="KAF5932543.1"/>
    <property type="molecule type" value="Genomic_DNA"/>
</dbReference>
<evidence type="ECO:0000256" key="5">
    <source>
        <dbReference type="ARBA" id="ARBA00022840"/>
    </source>
</evidence>
<gene>
    <name evidence="7" type="ORF">HYC85_028714</name>
</gene>
<dbReference type="InterPro" id="IPR011009">
    <property type="entry name" value="Kinase-like_dom_sf"/>
</dbReference>
<dbReference type="Pfam" id="PF03004">
    <property type="entry name" value="Transposase_24"/>
    <property type="match status" value="1"/>
</dbReference>
<evidence type="ECO:0000256" key="3">
    <source>
        <dbReference type="ARBA" id="ARBA00022741"/>
    </source>
</evidence>
<comment type="similarity">
    <text evidence="1">Belongs to the protein kinase superfamily. STE Ser/Thr protein kinase family. MAP kinase kinase kinase subfamily.</text>
</comment>
<accession>A0A7J7FVY2</accession>
<sequence>MIFHTSSSGRFKQILRKVETQILITGQSCPLSFKGSPYWMAPEVIKNPTGCNLAVDIWSLGCTVLEMATGKPPWSQYEGVAALFKIGNSKELPAIPENLSDEGKDFVRLCLQRNPLHRPTAAKLLEHPFVNNAATFERPILDSEPPEPSPTVTNALRSLEGFKFTNEPYAIESILNLMHDRYKSYRHDLRQRFRRFPTMESALADPPENMEKETWKFLCEKWSDKDYKVRCGKNKLNREKLKVLHTAGSKAFRKVQYDERDRATGEELGLVELYKKTHFSEKKEAWVHADAEIRHSLKAIYRRPNSLFAQGSYFSLFAQANFLVLEQTLRTSSTFVGLQNYWEYGIPCSSGVSYARAVLARAVILVLEWSLELSVLMICLAFAKAVGWEDLEPRASSAAAAGPSFLKRKFFRSNSNEFFGDPKEPLQADEWLEQMMKTFEILGIEDNGLRIELSPIESEGGGYPEDDIPYTNDDDDGGGVGYTCKDEYDQRHPTGLASRRHTDGEVNHLIDRMKGWPTFNPPYNYLLGSFCCKLLFTRLLA</sequence>
<evidence type="ECO:0000256" key="1">
    <source>
        <dbReference type="ARBA" id="ARBA00006529"/>
    </source>
</evidence>
<dbReference type="GO" id="GO:0005524">
    <property type="term" value="F:ATP binding"/>
    <property type="evidence" value="ECO:0007669"/>
    <property type="project" value="UniProtKB-KW"/>
</dbReference>
<dbReference type="InterPro" id="IPR050538">
    <property type="entry name" value="MAP_kinase_kinase_kinase"/>
</dbReference>
<dbReference type="GO" id="GO:0005737">
    <property type="term" value="C:cytoplasm"/>
    <property type="evidence" value="ECO:0007669"/>
    <property type="project" value="TreeGrafter"/>
</dbReference>
<reference evidence="8" key="1">
    <citation type="journal article" date="2020" name="Nat. Commun.">
        <title>Genome assembly of wild tea tree DASZ reveals pedigree and selection history of tea varieties.</title>
        <authorList>
            <person name="Zhang W."/>
            <person name="Zhang Y."/>
            <person name="Qiu H."/>
            <person name="Guo Y."/>
            <person name="Wan H."/>
            <person name="Zhang X."/>
            <person name="Scossa F."/>
            <person name="Alseekh S."/>
            <person name="Zhang Q."/>
            <person name="Wang P."/>
            <person name="Xu L."/>
            <person name="Schmidt M.H."/>
            <person name="Jia X."/>
            <person name="Li D."/>
            <person name="Zhu A."/>
            <person name="Guo F."/>
            <person name="Chen W."/>
            <person name="Ni D."/>
            <person name="Usadel B."/>
            <person name="Fernie A.R."/>
            <person name="Wen W."/>
        </authorList>
    </citation>
    <scope>NUCLEOTIDE SEQUENCE [LARGE SCALE GENOMIC DNA]</scope>
    <source>
        <strain evidence="8">cv. G240</strain>
    </source>
</reference>
<keyword evidence="4" id="KW-0418">Kinase</keyword>
<evidence type="ECO:0000313" key="8">
    <source>
        <dbReference type="Proteomes" id="UP000593564"/>
    </source>
</evidence>
<proteinExistence type="inferred from homology"/>
<keyword evidence="2" id="KW-0808">Transferase</keyword>
<dbReference type="InterPro" id="IPR000719">
    <property type="entry name" value="Prot_kinase_dom"/>
</dbReference>
<comment type="caution">
    <text evidence="7">The sequence shown here is derived from an EMBL/GenBank/DDBJ whole genome shotgun (WGS) entry which is preliminary data.</text>
</comment>
<reference evidence="7 8" key="2">
    <citation type="submission" date="2020-07" db="EMBL/GenBank/DDBJ databases">
        <title>Genome assembly of wild tea tree DASZ reveals pedigree and selection history of tea varieties.</title>
        <authorList>
            <person name="Zhang W."/>
        </authorList>
    </citation>
    <scope>NUCLEOTIDE SEQUENCE [LARGE SCALE GENOMIC DNA]</scope>
    <source>
        <strain evidence="8">cv. G240</strain>
        <tissue evidence="7">Leaf</tissue>
    </source>
</reference>
<dbReference type="SMART" id="SM00220">
    <property type="entry name" value="S_TKc"/>
    <property type="match status" value="1"/>
</dbReference>
<protein>
    <recommendedName>
        <fullName evidence="6">Protein kinase domain-containing protein</fullName>
    </recommendedName>
</protein>
<evidence type="ECO:0000256" key="2">
    <source>
        <dbReference type="ARBA" id="ARBA00022679"/>
    </source>
</evidence>
<evidence type="ECO:0000259" key="6">
    <source>
        <dbReference type="PROSITE" id="PS50011"/>
    </source>
</evidence>